<dbReference type="AlphaFoldDB" id="A0A8H4RKB2"/>
<keyword evidence="2" id="KW-0732">Signal</keyword>
<gene>
    <name evidence="3" type="ORF">G7Y89_g6504</name>
</gene>
<organism evidence="3 4">
    <name type="scientific">Cudoniella acicularis</name>
    <dbReference type="NCBI Taxonomy" id="354080"/>
    <lineage>
        <taxon>Eukaryota</taxon>
        <taxon>Fungi</taxon>
        <taxon>Dikarya</taxon>
        <taxon>Ascomycota</taxon>
        <taxon>Pezizomycotina</taxon>
        <taxon>Leotiomycetes</taxon>
        <taxon>Helotiales</taxon>
        <taxon>Tricladiaceae</taxon>
        <taxon>Cudoniella</taxon>
    </lineage>
</organism>
<keyword evidence="1" id="KW-0812">Transmembrane</keyword>
<dbReference type="Proteomes" id="UP000566819">
    <property type="component" value="Unassembled WGS sequence"/>
</dbReference>
<keyword evidence="1" id="KW-0472">Membrane</keyword>
<feature type="transmembrane region" description="Helical" evidence="1">
    <location>
        <begin position="241"/>
        <end position="261"/>
    </location>
</feature>
<evidence type="ECO:0000313" key="3">
    <source>
        <dbReference type="EMBL" id="KAF4631622.1"/>
    </source>
</evidence>
<feature type="transmembrane region" description="Helical" evidence="1">
    <location>
        <begin position="161"/>
        <end position="180"/>
    </location>
</feature>
<keyword evidence="1" id="KW-1133">Transmembrane helix</keyword>
<feature type="signal peptide" evidence="2">
    <location>
        <begin position="1"/>
        <end position="27"/>
    </location>
</feature>
<name>A0A8H4RKB2_9HELO</name>
<sequence length="272" mass="29447">MLSNVGNPFFKANVLFILTALLTMTSTDNTTVNTINATTFSTSPYGTISLNPQTLATPWPVGAGFLGVSFLFGLPGFFNGRKDNKGCIRQIYKPPSRVKTIVTFIFTMVTILRCTVHGISAIRAILRPPPYPRLSDAILPLSLTAMLYWERAAERKNGIFVLLLTLSLLVLGGPNLYLAFIEAKHSAGWTCLYTYAPSVPCVSPSLCNIYIAPNFSYSALPPPTPSYLCSEGETIKGDFGISSAAVVVLLTIVAMGGANSYEKTARWSSGRR</sequence>
<proteinExistence type="predicted"/>
<feature type="transmembrane region" description="Helical" evidence="1">
    <location>
        <begin position="61"/>
        <end position="80"/>
    </location>
</feature>
<comment type="caution">
    <text evidence="3">The sequence shown here is derived from an EMBL/GenBank/DDBJ whole genome shotgun (WGS) entry which is preliminary data.</text>
</comment>
<keyword evidence="4" id="KW-1185">Reference proteome</keyword>
<feature type="chain" id="PRO_5034272687" evidence="2">
    <location>
        <begin position="28"/>
        <end position="272"/>
    </location>
</feature>
<protein>
    <submittedName>
        <fullName evidence="3">Uncharacterized protein</fullName>
    </submittedName>
</protein>
<evidence type="ECO:0000313" key="4">
    <source>
        <dbReference type="Proteomes" id="UP000566819"/>
    </source>
</evidence>
<evidence type="ECO:0000256" key="2">
    <source>
        <dbReference type="SAM" id="SignalP"/>
    </source>
</evidence>
<evidence type="ECO:0000256" key="1">
    <source>
        <dbReference type="SAM" id="Phobius"/>
    </source>
</evidence>
<reference evidence="3 4" key="1">
    <citation type="submission" date="2020-03" db="EMBL/GenBank/DDBJ databases">
        <title>Draft Genome Sequence of Cudoniella acicularis.</title>
        <authorList>
            <person name="Buettner E."/>
            <person name="Kellner H."/>
        </authorList>
    </citation>
    <scope>NUCLEOTIDE SEQUENCE [LARGE SCALE GENOMIC DNA]</scope>
    <source>
        <strain evidence="3 4">DSM 108380</strain>
    </source>
</reference>
<dbReference type="OrthoDB" id="10491568at2759"/>
<dbReference type="EMBL" id="JAAMPI010000425">
    <property type="protein sequence ID" value="KAF4631622.1"/>
    <property type="molecule type" value="Genomic_DNA"/>
</dbReference>
<accession>A0A8H4RKB2</accession>